<dbReference type="InterPro" id="IPR009003">
    <property type="entry name" value="Peptidase_S1_PA"/>
</dbReference>
<dbReference type="STRING" id="1817863.A2Y62_13415"/>
<dbReference type="InterPro" id="IPR043504">
    <property type="entry name" value="Peptidase_S1_PA_chymotrypsin"/>
</dbReference>
<comment type="caution">
    <text evidence="2">The sequence shown here is derived from an EMBL/GenBank/DDBJ whole genome shotgun (WGS) entry which is preliminary data.</text>
</comment>
<dbReference type="Pfam" id="PF13365">
    <property type="entry name" value="Trypsin_2"/>
    <property type="match status" value="1"/>
</dbReference>
<evidence type="ECO:0000313" key="2">
    <source>
        <dbReference type="EMBL" id="OGF63607.1"/>
    </source>
</evidence>
<evidence type="ECO:0008006" key="4">
    <source>
        <dbReference type="Google" id="ProtNLM"/>
    </source>
</evidence>
<name>A0A1F5VJG2_9BACT</name>
<dbReference type="Gene3D" id="2.60.120.200">
    <property type="match status" value="1"/>
</dbReference>
<protein>
    <recommendedName>
        <fullName evidence="4">Serine protease</fullName>
    </recommendedName>
</protein>
<accession>A0A1F5VJG2</accession>
<dbReference type="Gene3D" id="2.40.10.10">
    <property type="entry name" value="Trypsin-like serine proteases"/>
    <property type="match status" value="2"/>
</dbReference>
<organism evidence="2 3">
    <name type="scientific">Candidatus Fischerbacteria bacterium RBG_13_37_8</name>
    <dbReference type="NCBI Taxonomy" id="1817863"/>
    <lineage>
        <taxon>Bacteria</taxon>
        <taxon>Candidatus Fischeribacteriota</taxon>
    </lineage>
</organism>
<dbReference type="Proteomes" id="UP000178943">
    <property type="component" value="Unassembled WGS sequence"/>
</dbReference>
<proteinExistence type="predicted"/>
<evidence type="ECO:0000256" key="1">
    <source>
        <dbReference type="SAM" id="MobiDB-lite"/>
    </source>
</evidence>
<sequence>MQLIKKGKTQMNIHSLVIIISILLQAISISEVYSCETNKIKVGDYEYKVFESPHPYPSANNDSAPVHKDIITYSNASYIVVHFGKFELAPNDYITISDPKDEVNHVYKDKGFAGLGTFFSLSVPGDTAVIKLYSHGINSSYYGYRVDYFVHGYPAVGSNEFLCGVVDYKDAKCYESTYPLDYAKSKAALRLLLYGTSTCSAVLVSCQNHVLANNHCLETQADVTNTEFQFMYQKPGCNFGDAVPELQLQGGTLLRSIYNYDYALVLPNLNSNDPQAVYGFVQLEQRMPMLGERIYIAGHPIGDPKKITIESDQSPDTGWLCRVQSLDEPGCWGVGPDIGYHCDTHQGSSGSPVVSGETHRAVALAHCGGGCMDLGVPIMLILNDIQNSSSPLPSCSYLSVPDLKYGSHAITDTCVFGGSGNGNGIVDPGENITLQIGLMNYSLPASGISAILTTNTPGVIITDDSAWFPDIWTNSTGYSLAPHFALHVDKSVACGTSINFELMINSNQEAYSTTFQIIVGEIIPINAILLNEDFKGSGGWPQSWTVINGGSSTDTWTDTNPCARDPLPPLIPPFIIADSDCAGSEDMDEQVITPALDFSAYTNARLEFDQYFRYYSGGSWEFGAVEVKSALTGNSWTTKYIQMDFSSPHPDHRVIDITPEVAGANDVQVRWRYYYANDDWYWILDNVKLSSQTGTQCQDNICQDSAAPTEVSPPGYFMTVIKIDSQNIQISYTPACNASNNTIYRGKTTGPFPGINWTEQQCYIGNTGQYTLNTGPLNANELMYFVVAANNNSVEGSYGKNSAGAERPEASALPQCDYPQDLTGSC</sequence>
<reference evidence="2 3" key="1">
    <citation type="journal article" date="2016" name="Nat. Commun.">
        <title>Thousands of microbial genomes shed light on interconnected biogeochemical processes in an aquifer system.</title>
        <authorList>
            <person name="Anantharaman K."/>
            <person name="Brown C.T."/>
            <person name="Hug L.A."/>
            <person name="Sharon I."/>
            <person name="Castelle C.J."/>
            <person name="Probst A.J."/>
            <person name="Thomas B.C."/>
            <person name="Singh A."/>
            <person name="Wilkins M.J."/>
            <person name="Karaoz U."/>
            <person name="Brodie E.L."/>
            <person name="Williams K.H."/>
            <person name="Hubbard S.S."/>
            <person name="Banfield J.F."/>
        </authorList>
    </citation>
    <scope>NUCLEOTIDE SEQUENCE [LARGE SCALE GENOMIC DNA]</scope>
</reference>
<dbReference type="SUPFAM" id="SSF50494">
    <property type="entry name" value="Trypsin-like serine proteases"/>
    <property type="match status" value="1"/>
</dbReference>
<evidence type="ECO:0000313" key="3">
    <source>
        <dbReference type="Proteomes" id="UP000178943"/>
    </source>
</evidence>
<dbReference type="PANTHER" id="PTHR36234:SF5">
    <property type="entry name" value="LYSYL ENDOPEPTIDASE"/>
    <property type="match status" value="1"/>
</dbReference>
<gene>
    <name evidence="2" type="ORF">A2Y62_13415</name>
</gene>
<dbReference type="EMBL" id="MFGW01000160">
    <property type="protein sequence ID" value="OGF63607.1"/>
    <property type="molecule type" value="Genomic_DNA"/>
</dbReference>
<feature type="region of interest" description="Disordered" evidence="1">
    <location>
        <begin position="797"/>
        <end position="816"/>
    </location>
</feature>
<dbReference type="PANTHER" id="PTHR36234">
    <property type="entry name" value="LYSYL ENDOPEPTIDASE"/>
    <property type="match status" value="1"/>
</dbReference>
<dbReference type="AlphaFoldDB" id="A0A1F5VJG2"/>